<dbReference type="AlphaFoldDB" id="A0AAN9I6C0"/>
<name>A0AAN9I6C0_CLITE</name>
<proteinExistence type="predicted"/>
<organism evidence="1 2">
    <name type="scientific">Clitoria ternatea</name>
    <name type="common">Butterfly pea</name>
    <dbReference type="NCBI Taxonomy" id="43366"/>
    <lineage>
        <taxon>Eukaryota</taxon>
        <taxon>Viridiplantae</taxon>
        <taxon>Streptophyta</taxon>
        <taxon>Embryophyta</taxon>
        <taxon>Tracheophyta</taxon>
        <taxon>Spermatophyta</taxon>
        <taxon>Magnoliopsida</taxon>
        <taxon>eudicotyledons</taxon>
        <taxon>Gunneridae</taxon>
        <taxon>Pentapetalae</taxon>
        <taxon>rosids</taxon>
        <taxon>fabids</taxon>
        <taxon>Fabales</taxon>
        <taxon>Fabaceae</taxon>
        <taxon>Papilionoideae</taxon>
        <taxon>50 kb inversion clade</taxon>
        <taxon>NPAAA clade</taxon>
        <taxon>indigoferoid/millettioid clade</taxon>
        <taxon>Phaseoleae</taxon>
        <taxon>Clitoria</taxon>
    </lineage>
</organism>
<gene>
    <name evidence="1" type="ORF">RJT34_32888</name>
</gene>
<protein>
    <submittedName>
        <fullName evidence="1">Uncharacterized protein</fullName>
    </submittedName>
</protein>
<sequence>MCRESSYLQLHHDLIIFMVCSLLHIVCGSGLGRPLHPDILGEPAGMLVNTWVHMAWERLSGCQAMSSAVYFKKRRMYQKQKAKDE</sequence>
<comment type="caution">
    <text evidence="1">The sequence shown here is derived from an EMBL/GenBank/DDBJ whole genome shotgun (WGS) entry which is preliminary data.</text>
</comment>
<dbReference type="EMBL" id="JAYKXN010000008">
    <property type="protein sequence ID" value="KAK7265270.1"/>
    <property type="molecule type" value="Genomic_DNA"/>
</dbReference>
<evidence type="ECO:0000313" key="2">
    <source>
        <dbReference type="Proteomes" id="UP001359559"/>
    </source>
</evidence>
<accession>A0AAN9I6C0</accession>
<dbReference type="Proteomes" id="UP001359559">
    <property type="component" value="Unassembled WGS sequence"/>
</dbReference>
<reference evidence="1 2" key="1">
    <citation type="submission" date="2024-01" db="EMBL/GenBank/DDBJ databases">
        <title>The genomes of 5 underutilized Papilionoideae crops provide insights into root nodulation and disease resistance.</title>
        <authorList>
            <person name="Yuan L."/>
        </authorList>
    </citation>
    <scope>NUCLEOTIDE SEQUENCE [LARGE SCALE GENOMIC DNA]</scope>
    <source>
        <strain evidence="1">LY-2023</strain>
        <tissue evidence="1">Leaf</tissue>
    </source>
</reference>
<evidence type="ECO:0000313" key="1">
    <source>
        <dbReference type="EMBL" id="KAK7265270.1"/>
    </source>
</evidence>
<keyword evidence="2" id="KW-1185">Reference proteome</keyword>